<dbReference type="InterPro" id="IPR003719">
    <property type="entry name" value="Phenazine_PhzF-like"/>
</dbReference>
<dbReference type="PANTHER" id="PTHR13774:SF32">
    <property type="entry name" value="ANTISENSE-ENHANCING SEQUENCE 1"/>
    <property type="match status" value="1"/>
</dbReference>
<protein>
    <submittedName>
        <fullName evidence="1">PhzF family phenazine biosynthesis protein</fullName>
    </submittedName>
</protein>
<organism evidence="1 2">
    <name type="scientific">Microbacterium sediminicola</name>
    <dbReference type="NCBI Taxonomy" id="415210"/>
    <lineage>
        <taxon>Bacteria</taxon>
        <taxon>Bacillati</taxon>
        <taxon>Actinomycetota</taxon>
        <taxon>Actinomycetes</taxon>
        <taxon>Micrococcales</taxon>
        <taxon>Microbacteriaceae</taxon>
        <taxon>Microbacterium</taxon>
    </lineage>
</organism>
<dbReference type="Gene3D" id="3.10.310.10">
    <property type="entry name" value="Diaminopimelate Epimerase, Chain A, domain 1"/>
    <property type="match status" value="2"/>
</dbReference>
<dbReference type="SUPFAM" id="SSF54506">
    <property type="entry name" value="Diaminopimelate epimerase-like"/>
    <property type="match status" value="1"/>
</dbReference>
<proteinExistence type="predicted"/>
<comment type="caution">
    <text evidence="1">The sequence shown here is derived from an EMBL/GenBank/DDBJ whole genome shotgun (WGS) entry which is preliminary data.</text>
</comment>
<dbReference type="PANTHER" id="PTHR13774">
    <property type="entry name" value="PHENAZINE BIOSYNTHESIS PROTEIN"/>
    <property type="match status" value="1"/>
</dbReference>
<evidence type="ECO:0000313" key="2">
    <source>
        <dbReference type="Proteomes" id="UP001501690"/>
    </source>
</evidence>
<dbReference type="Pfam" id="PF02567">
    <property type="entry name" value="PhzC-PhzF"/>
    <property type="match status" value="2"/>
</dbReference>
<keyword evidence="2" id="KW-1185">Reference proteome</keyword>
<dbReference type="EMBL" id="BAAAPL010000002">
    <property type="protein sequence ID" value="GAA1700548.1"/>
    <property type="molecule type" value="Genomic_DNA"/>
</dbReference>
<name>A0ABP4U7U4_9MICO</name>
<reference evidence="2" key="1">
    <citation type="journal article" date="2019" name="Int. J. Syst. Evol. Microbiol.">
        <title>The Global Catalogue of Microorganisms (GCM) 10K type strain sequencing project: providing services to taxonomists for standard genome sequencing and annotation.</title>
        <authorList>
            <consortium name="The Broad Institute Genomics Platform"/>
            <consortium name="The Broad Institute Genome Sequencing Center for Infectious Disease"/>
            <person name="Wu L."/>
            <person name="Ma J."/>
        </authorList>
    </citation>
    <scope>NUCLEOTIDE SEQUENCE [LARGE SCALE GENOMIC DNA]</scope>
    <source>
        <strain evidence="2">JCM 15577</strain>
    </source>
</reference>
<accession>A0ABP4U7U4</accession>
<sequence>MASVVNVFVDEVGDHGNPLGIVWASAATKKHEAEIAADLGFSETIFIDEISQDVAHVRIFTPAGEVRFGGHPVVGLASWLHEAGDDIRTISCAVGSARVRVEGERVFVNAMPEWTTNFVLERLSSPEEVLAVDPEAYSEGTFCVWAWIDEEAGVVRARVFAPDLGIREDSATGSAAIRLTAELGRDLQVVQGSGSVLYTHRRNLGREIEVGGRTSPERLVELA</sequence>
<evidence type="ECO:0000313" key="1">
    <source>
        <dbReference type="EMBL" id="GAA1700548.1"/>
    </source>
</evidence>
<dbReference type="Proteomes" id="UP001501690">
    <property type="component" value="Unassembled WGS sequence"/>
</dbReference>
<gene>
    <name evidence="1" type="ORF">GCM10009808_17780</name>
</gene>